<keyword evidence="2" id="KW-1185">Reference proteome</keyword>
<dbReference type="RefSeq" id="WP_093329477.1">
    <property type="nucleotide sequence ID" value="NZ_FOAF01000009.1"/>
</dbReference>
<reference evidence="2" key="1">
    <citation type="submission" date="2016-10" db="EMBL/GenBank/DDBJ databases">
        <authorList>
            <person name="Varghese N."/>
            <person name="Submissions S."/>
        </authorList>
    </citation>
    <scope>NUCLEOTIDE SEQUENCE [LARGE SCALE GENOMIC DNA]</scope>
    <source>
        <strain evidence="2">DSM 18733</strain>
    </source>
</reference>
<protein>
    <submittedName>
        <fullName evidence="1">Uncharacterized protein</fullName>
    </submittedName>
</protein>
<accession>A0A1H7WQT0</accession>
<dbReference type="OrthoDB" id="1409156at2"/>
<name>A0A1H7WQT0_OLID1</name>
<dbReference type="Proteomes" id="UP000199421">
    <property type="component" value="Unassembled WGS sequence"/>
</dbReference>
<dbReference type="EMBL" id="FOAF01000009">
    <property type="protein sequence ID" value="SEM23317.1"/>
    <property type="molecule type" value="Genomic_DNA"/>
</dbReference>
<sequence>MAYLTQYSYSKLCQKVDIDFDTSLNSFIWHIYDDNELYYILNKRDIEYLFKYKLILEDEKKFAVEYFVIVPKEEDSKEWVFNKGGKTKYHMSLDCQLLRKDYVDFYIPREIRSLGDSAIDEYRIWFSKNRFAEKFKAKSIGNDAIISAFNSKYPKKYCIQPIAEGSNILVIEKPNSKNIEVKKHFDLRYFKNRIDFLKQKFHNEFTCKNTRTMSKFRFLDKKTDEEIRNVFSEIFSPLFVENYGLEKIRSKFKQAIEVINEIISLVLEYLRWKWNFLDKQFDEISLESFGLECCHACSF</sequence>
<proteinExistence type="predicted"/>
<evidence type="ECO:0000313" key="2">
    <source>
        <dbReference type="Proteomes" id="UP000199421"/>
    </source>
</evidence>
<gene>
    <name evidence="1" type="ORF">SAMN05661044_04597</name>
</gene>
<organism evidence="1 2">
    <name type="scientific">Olivibacter domesticus</name>
    <name type="common">Pseudosphingobacterium domesticum</name>
    <dbReference type="NCBI Taxonomy" id="407022"/>
    <lineage>
        <taxon>Bacteria</taxon>
        <taxon>Pseudomonadati</taxon>
        <taxon>Bacteroidota</taxon>
        <taxon>Sphingobacteriia</taxon>
        <taxon>Sphingobacteriales</taxon>
        <taxon>Sphingobacteriaceae</taxon>
        <taxon>Olivibacter</taxon>
    </lineage>
</organism>
<dbReference type="AlphaFoldDB" id="A0A1H7WQT0"/>
<evidence type="ECO:0000313" key="1">
    <source>
        <dbReference type="EMBL" id="SEM23317.1"/>
    </source>
</evidence>